<dbReference type="InterPro" id="IPR002013">
    <property type="entry name" value="SAC_dom"/>
</dbReference>
<evidence type="ECO:0000256" key="4">
    <source>
        <dbReference type="SAM" id="MobiDB-lite"/>
    </source>
</evidence>
<comment type="subcellular location">
    <subcellularLocation>
        <location evidence="1">Endomembrane system</location>
    </subcellularLocation>
</comment>
<dbReference type="PANTHER" id="PTHR45738">
    <property type="entry name" value="POLYPHOSPHOINOSITIDE PHOSPHATASE"/>
    <property type="match status" value="1"/>
</dbReference>
<dbReference type="RefSeq" id="XP_060456295.1">
    <property type="nucleotide sequence ID" value="XM_060599619.1"/>
</dbReference>
<reference evidence="6" key="1">
    <citation type="journal article" date="2023" name="BMC Genomics">
        <title>Chromosome-level genome assemblies of Cutaneotrichosporon spp. (Trichosporonales, Basidiomycota) reveal imbalanced evolution between nucleotide sequences and chromosome synteny.</title>
        <authorList>
            <person name="Kobayashi Y."/>
            <person name="Kayamori A."/>
            <person name="Aoki K."/>
            <person name="Shiwa Y."/>
            <person name="Matsutani M."/>
            <person name="Fujita N."/>
            <person name="Sugita T."/>
            <person name="Iwasaki W."/>
            <person name="Tanaka N."/>
            <person name="Takashima M."/>
        </authorList>
    </citation>
    <scope>NUCLEOTIDE SEQUENCE</scope>
    <source>
        <strain evidence="6">HIS019</strain>
    </source>
</reference>
<evidence type="ECO:0000256" key="3">
    <source>
        <dbReference type="ARBA" id="ARBA00023136"/>
    </source>
</evidence>
<dbReference type="KEGG" id="ccac:CcaHIS019_0311000"/>
<dbReference type="GO" id="GO:0012505">
    <property type="term" value="C:endomembrane system"/>
    <property type="evidence" value="ECO:0007669"/>
    <property type="project" value="UniProtKB-SubCell"/>
</dbReference>
<accession>A0AA48L317</accession>
<proteinExistence type="predicted"/>
<organism evidence="6 7">
    <name type="scientific">Cutaneotrichosporon cavernicola</name>
    <dbReference type="NCBI Taxonomy" id="279322"/>
    <lineage>
        <taxon>Eukaryota</taxon>
        <taxon>Fungi</taxon>
        <taxon>Dikarya</taxon>
        <taxon>Basidiomycota</taxon>
        <taxon>Agaricomycotina</taxon>
        <taxon>Tremellomycetes</taxon>
        <taxon>Trichosporonales</taxon>
        <taxon>Trichosporonaceae</taxon>
        <taxon>Cutaneotrichosporon</taxon>
    </lineage>
</organism>
<protein>
    <recommendedName>
        <fullName evidence="5">SAC domain-containing protein</fullName>
    </recommendedName>
</protein>
<gene>
    <name evidence="6" type="primary">FIG4</name>
    <name evidence="6" type="ORF">CcaverHIS019_0311000</name>
</gene>
<evidence type="ECO:0000259" key="5">
    <source>
        <dbReference type="PROSITE" id="PS50275"/>
    </source>
</evidence>
<evidence type="ECO:0000256" key="2">
    <source>
        <dbReference type="ARBA" id="ARBA00022801"/>
    </source>
</evidence>
<sequence>MPRRPMDDTDDPSGLSQYAIWETKSRYYITASAGSTHRVLKIDRADADLNVVEDATEYDTQQLDLLLRMVDEGNKSQGGLTKGHDFFGIVGFVQFTTAWYLCIVTQRSVVGLLGGHYIYHCDKTKLIPISPKASALSYDSRYISTFDQVDLSKNFYFSYSYDITNVLQLNLTVPDGKRRLNTRFMWNHHLLKPVFDLEDPENRSPWVLPLIHGSFDQTKINVFSRTVYLTLIARRSRFHAGVRFLTRGADENASCRIVKLADNQGDVANEVETEQIVSEPLATPFGYPVNCEDGPDYGGYTSFVQLRGSIPVMWHQVSEKMVPKPPIEITIKDPYYSPAARHFDNLLGRYGAPIFILNLVKSKETVPRESKLLVEYGECVEYLNQFLPEGKKIRYIAWDMAMAAKSRHQDVMGILEDVCEESIQLTHFFHGGAARHEVTNDEHREMPLLQCGVLRVNCVDCLDRTNAAQFAIAKRALGHQLYALGLLSSPNLPFACDAVEVLTEMYHDHGDFLAYQYTGSAVVNRDTYRPTKTTQWTSHSRDLAQNIKRYFNNSILDADKQAAMNLFLGVESAAASKARTPRPNYRHWYTEKHLEPPSLGSLGDELAVPRSMFKEYYKPSVLTQLDKIYALYPSTPTVLTLSEMTSTLKFTSHRNKNGMQSPFETIGGVDSSSPTSRTPQPRRTARRWATAKSPQRDEDHDGEQQSTESLLPPHALETLVASLLDPPDMDQRVREYDWYMHYHTDDLLSAASTAEPQDLQRYVRAAQLTSGMEIDEPTPDTPPTMSVIAAATDGTAEELYEPSKQTLQFYDTWLQGSASTE</sequence>
<evidence type="ECO:0000256" key="1">
    <source>
        <dbReference type="ARBA" id="ARBA00004308"/>
    </source>
</evidence>
<dbReference type="AlphaFoldDB" id="A0AA48L317"/>
<name>A0AA48L317_9TREE</name>
<evidence type="ECO:0000313" key="6">
    <source>
        <dbReference type="EMBL" id="BEI91030.1"/>
    </source>
</evidence>
<dbReference type="PROSITE" id="PS50275">
    <property type="entry name" value="SAC"/>
    <property type="match status" value="1"/>
</dbReference>
<dbReference type="EMBL" id="AP028214">
    <property type="protein sequence ID" value="BEI91030.1"/>
    <property type="molecule type" value="Genomic_DNA"/>
</dbReference>
<dbReference type="Pfam" id="PF02383">
    <property type="entry name" value="Syja_N"/>
    <property type="match status" value="1"/>
</dbReference>
<dbReference type="Proteomes" id="UP001233271">
    <property type="component" value="Chromosome 3"/>
</dbReference>
<feature type="region of interest" description="Disordered" evidence="4">
    <location>
        <begin position="652"/>
        <end position="710"/>
    </location>
</feature>
<dbReference type="GeneID" id="85494900"/>
<evidence type="ECO:0000313" key="7">
    <source>
        <dbReference type="Proteomes" id="UP001233271"/>
    </source>
</evidence>
<dbReference type="GO" id="GO:0046856">
    <property type="term" value="P:phosphatidylinositol dephosphorylation"/>
    <property type="evidence" value="ECO:0007669"/>
    <property type="project" value="InterPro"/>
</dbReference>
<keyword evidence="2" id="KW-0378">Hydrolase</keyword>
<keyword evidence="7" id="KW-1185">Reference proteome</keyword>
<dbReference type="GO" id="GO:0043813">
    <property type="term" value="F:phosphatidylinositol-3,5-bisphosphate 5-phosphatase activity"/>
    <property type="evidence" value="ECO:0007669"/>
    <property type="project" value="InterPro"/>
</dbReference>
<feature type="compositionally biased region" description="Low complexity" evidence="4">
    <location>
        <begin position="671"/>
        <end position="691"/>
    </location>
</feature>
<dbReference type="PANTHER" id="PTHR45738:SF5">
    <property type="entry name" value="POLYPHOSPHOINOSITIDE PHOSPHATASE"/>
    <property type="match status" value="1"/>
</dbReference>
<dbReference type="InterPro" id="IPR043573">
    <property type="entry name" value="Fig4-like"/>
</dbReference>
<feature type="domain" description="SAC" evidence="5">
    <location>
        <begin position="146"/>
        <end position="519"/>
    </location>
</feature>
<keyword evidence="3" id="KW-0472">Membrane</keyword>
<feature type="compositionally biased region" description="Basic and acidic residues" evidence="4">
    <location>
        <begin position="694"/>
        <end position="703"/>
    </location>
</feature>